<dbReference type="Gene3D" id="3.40.50.300">
    <property type="entry name" value="P-loop containing nucleotide triphosphate hydrolases"/>
    <property type="match status" value="1"/>
</dbReference>
<feature type="compositionally biased region" description="Polar residues" evidence="1">
    <location>
        <begin position="661"/>
        <end position="681"/>
    </location>
</feature>
<dbReference type="Gene3D" id="3.40.1360.10">
    <property type="match status" value="1"/>
</dbReference>
<feature type="compositionally biased region" description="Basic and acidic residues" evidence="1">
    <location>
        <begin position="583"/>
        <end position="611"/>
    </location>
</feature>
<dbReference type="Pfam" id="PF13481">
    <property type="entry name" value="AAA_25"/>
    <property type="match status" value="1"/>
</dbReference>
<dbReference type="GO" id="GO:0043139">
    <property type="term" value="F:5'-3' DNA helicase activity"/>
    <property type="evidence" value="ECO:0007669"/>
    <property type="project" value="InterPro"/>
</dbReference>
<dbReference type="Proteomes" id="UP000017664">
    <property type="component" value="Segment"/>
</dbReference>
<protein>
    <submittedName>
        <fullName evidence="3">DNA primase/helicase</fullName>
    </submittedName>
</protein>
<sequence length="724" mass="80385">MTTSKPVSRSQCPRCLDKGRNNLVHYDDGHSYCFSCGLLEGNMSTGNLALPPGELVEWESRGIGEDIMREAGVFSPYVEGSEVIREALVFPYYDLSTSKLVGYKLRDLETESRRGTKVCYTTGKLGLFAIKRKSDTVVITEGEPDVLTLASIYRKYTVVGLPGSSTTKLVRENLTWLRQHKHIYLCLDSDEPGQLATEELISMLPGYKTYKVNIARKDANEYLVAGDVLSLQKAFSSAERVGVSVLTDDNEATVNENEVDEVSYDTGFASLNAMLGGGLHVTELCGLVGHTGRGKSQFAAQVAYNLAEHNEDLKMLYICTEMTHRQMVRRFSQIHLGRRFNGNVPVTKAERQAANSYIYRRIRFNRFELTDPNEFYDACVQAILEDGVRVIFIDVVNDLHGFNADWASAADTVQLLKKLAEGDERENIPPTAVVMVCHTSGRDDELSLDKIRGGSAIRQRITCAVGLRGEVQHTERELLQLKQSRNFSIGVVDTAVVQFNTETTRYSEVTTLDAKVNTDEDERSKLRLDHRSFDTPSLSTYGLSPRVFNLRPRTEAQDVQGTGGSTDLDRPSEETRQASVSEVHARLRDTVSEEVHLPRGEGRSEQSGRYEDADDTEAVPSEPSGDDADVLDTQDVSGTDEQADVGRPAVELAREYAANNHTTVPDWWQSNGLKQTEQATVVESDRPSELVSTEPVPVPSSVHDESGQPPASKPRRGSLRRRTT</sequence>
<evidence type="ECO:0000259" key="2">
    <source>
        <dbReference type="PROSITE" id="PS50880"/>
    </source>
</evidence>
<organism evidence="3 4">
    <name type="scientific">Cyanophage PP</name>
    <dbReference type="NCBI Taxonomy" id="434346"/>
    <lineage>
        <taxon>Viruses</taxon>
        <taxon>Duplodnaviria</taxon>
        <taxon>Heunggongvirae</taxon>
        <taxon>Uroviricota</taxon>
        <taxon>Caudoviricetes</taxon>
        <taxon>Saffermanviridae</taxon>
        <taxon>Wumptrevirus</taxon>
        <taxon>Wumptrevirus PP</taxon>
    </lineage>
</organism>
<evidence type="ECO:0000313" key="3">
    <source>
        <dbReference type="EMBL" id="AGY46478.1"/>
    </source>
</evidence>
<dbReference type="InterPro" id="IPR027417">
    <property type="entry name" value="P-loop_NTPase"/>
</dbReference>
<dbReference type="InterPro" id="IPR027032">
    <property type="entry name" value="Twinkle-like"/>
</dbReference>
<dbReference type="Pfam" id="PF13155">
    <property type="entry name" value="Toprim_2"/>
    <property type="match status" value="1"/>
</dbReference>
<proteinExistence type="predicted"/>
<dbReference type="InterPro" id="IPR034154">
    <property type="entry name" value="TOPRIM_DnaG/twinkle"/>
</dbReference>
<dbReference type="GeneID" id="17503279"/>
<gene>
    <name evidence="3" type="ORF">PP_11</name>
</gene>
<keyword evidence="3" id="KW-0547">Nucleotide-binding</keyword>
<dbReference type="OrthoDB" id="615at10239"/>
<keyword evidence="3" id="KW-0347">Helicase</keyword>
<feature type="compositionally biased region" description="Basic and acidic residues" evidence="1">
    <location>
        <begin position="567"/>
        <end position="576"/>
    </location>
</feature>
<feature type="region of interest" description="Disordered" evidence="1">
    <location>
        <begin position="533"/>
        <end position="646"/>
    </location>
</feature>
<feature type="compositionally biased region" description="Basic residues" evidence="1">
    <location>
        <begin position="713"/>
        <end position="724"/>
    </location>
</feature>
<keyword evidence="3" id="KW-0378">Hydrolase</keyword>
<dbReference type="Gene3D" id="2.20.25.10">
    <property type="match status" value="1"/>
</dbReference>
<dbReference type="PROSITE" id="PS50880">
    <property type="entry name" value="TOPRIM"/>
    <property type="match status" value="1"/>
</dbReference>
<reference evidence="3" key="1">
    <citation type="journal article" date="2013" name="Virol. Sin.">
        <title>Characterization and genomic analysis of a plaque purified strain of cyanophage PP.</title>
        <authorList>
            <person name="Zhou Y."/>
            <person name="Lin J."/>
            <person name="Li N."/>
            <person name="Hu Z."/>
            <person name="Deng F."/>
        </authorList>
    </citation>
    <scope>NUCLEOTIDE SEQUENCE [LARGE SCALE GENOMIC DNA]</scope>
</reference>
<dbReference type="SMR" id="U5PVK3"/>
<dbReference type="EMBL" id="KF598865">
    <property type="protein sequence ID" value="AGY46478.1"/>
    <property type="molecule type" value="Genomic_DNA"/>
</dbReference>
<dbReference type="RefSeq" id="YP_008766969.1">
    <property type="nucleotide sequence ID" value="NC_022751.1"/>
</dbReference>
<dbReference type="SUPFAM" id="SSF52540">
    <property type="entry name" value="P-loop containing nucleoside triphosphate hydrolases"/>
    <property type="match status" value="1"/>
</dbReference>
<feature type="domain" description="Toprim" evidence="2">
    <location>
        <begin position="135"/>
        <end position="222"/>
    </location>
</feature>
<dbReference type="KEGG" id="vg:17503279"/>
<accession>U5PVK3</accession>
<dbReference type="SUPFAM" id="SSF56731">
    <property type="entry name" value="DNA primase core"/>
    <property type="match status" value="1"/>
</dbReference>
<evidence type="ECO:0000256" key="1">
    <source>
        <dbReference type="SAM" id="MobiDB-lite"/>
    </source>
</evidence>
<dbReference type="CDD" id="cd01029">
    <property type="entry name" value="TOPRIM_primases"/>
    <property type="match status" value="1"/>
</dbReference>
<dbReference type="GO" id="GO:0003697">
    <property type="term" value="F:single-stranded DNA binding"/>
    <property type="evidence" value="ECO:0007669"/>
    <property type="project" value="InterPro"/>
</dbReference>
<name>U5PVK3_9CAUD</name>
<feature type="region of interest" description="Disordered" evidence="1">
    <location>
        <begin position="661"/>
        <end position="724"/>
    </location>
</feature>
<dbReference type="SMART" id="SM00493">
    <property type="entry name" value="TOPRIM"/>
    <property type="match status" value="1"/>
</dbReference>
<evidence type="ECO:0000313" key="4">
    <source>
        <dbReference type="Proteomes" id="UP000017664"/>
    </source>
</evidence>
<keyword evidence="3" id="KW-0067">ATP-binding</keyword>
<dbReference type="InterPro" id="IPR006171">
    <property type="entry name" value="TOPRIM_dom"/>
</dbReference>
<keyword evidence="4" id="KW-1185">Reference proteome</keyword>
<dbReference type="PANTHER" id="PTHR12873">
    <property type="entry name" value="T7-LIKE MITOCHONDRIAL DNA HELICASE"/>
    <property type="match status" value="1"/>
</dbReference>
<feature type="compositionally biased region" description="Low complexity" evidence="1">
    <location>
        <begin position="689"/>
        <end position="701"/>
    </location>
</feature>
<dbReference type="PANTHER" id="PTHR12873:SF0">
    <property type="entry name" value="TWINKLE MTDNA HELICASE"/>
    <property type="match status" value="1"/>
</dbReference>